<name>A0A1I6VWG1_9SPHI</name>
<evidence type="ECO:0000313" key="2">
    <source>
        <dbReference type="Proteomes" id="UP000198785"/>
    </source>
</evidence>
<proteinExistence type="predicted"/>
<sequence length="44" mass="5393">MIKKEKMKTITLEKNPYMYYMTNWGFVEQNADKMDNQSKKSRRS</sequence>
<evidence type="ECO:0000313" key="1">
    <source>
        <dbReference type="EMBL" id="SFT18019.1"/>
    </source>
</evidence>
<reference evidence="1 2" key="1">
    <citation type="submission" date="2016-10" db="EMBL/GenBank/DDBJ databases">
        <authorList>
            <person name="de Groot N.N."/>
        </authorList>
    </citation>
    <scope>NUCLEOTIDE SEQUENCE [LARGE SCALE GENOMIC DNA]</scope>
    <source>
        <strain evidence="1 2">DSM 22789</strain>
    </source>
</reference>
<accession>A0A1I6VWG1</accession>
<dbReference type="EMBL" id="FOZZ01000018">
    <property type="protein sequence ID" value="SFT18019.1"/>
    <property type="molecule type" value="Genomic_DNA"/>
</dbReference>
<keyword evidence="2" id="KW-1185">Reference proteome</keyword>
<dbReference type="AlphaFoldDB" id="A0A1I6VWG1"/>
<gene>
    <name evidence="1" type="ORF">SAMN05660206_11837</name>
</gene>
<dbReference type="Proteomes" id="UP000198785">
    <property type="component" value="Unassembled WGS sequence"/>
</dbReference>
<organism evidence="1 2">
    <name type="scientific">Sphingobacterium wenxiniae</name>
    <dbReference type="NCBI Taxonomy" id="683125"/>
    <lineage>
        <taxon>Bacteria</taxon>
        <taxon>Pseudomonadati</taxon>
        <taxon>Bacteroidota</taxon>
        <taxon>Sphingobacteriia</taxon>
        <taxon>Sphingobacteriales</taxon>
        <taxon>Sphingobacteriaceae</taxon>
        <taxon>Sphingobacterium</taxon>
    </lineage>
</organism>
<protein>
    <submittedName>
        <fullName evidence="1">Uncharacterized protein</fullName>
    </submittedName>
</protein>